<reference evidence="1" key="1">
    <citation type="submission" date="2023-06" db="EMBL/GenBank/DDBJ databases">
        <title>Sysu t00192.</title>
        <authorList>
            <person name="Gao L."/>
            <person name="Fang B.-Z."/>
            <person name="Li W.-J."/>
        </authorList>
    </citation>
    <scope>NUCLEOTIDE SEQUENCE</scope>
    <source>
        <strain evidence="1">SYSU T00192</strain>
    </source>
</reference>
<dbReference type="EMBL" id="JAUHPW010000014">
    <property type="protein sequence ID" value="MDN4476974.1"/>
    <property type="molecule type" value="Genomic_DNA"/>
</dbReference>
<name>A0ABT8GE70_9MICO</name>
<dbReference type="RefSeq" id="WP_301135896.1">
    <property type="nucleotide sequence ID" value="NZ_JAUHPW010000014.1"/>
</dbReference>
<dbReference type="PIRSF" id="PIRSF008502">
    <property type="entry name" value="UCP008502"/>
    <property type="match status" value="1"/>
</dbReference>
<evidence type="ECO:0000313" key="1">
    <source>
        <dbReference type="EMBL" id="MDN4476974.1"/>
    </source>
</evidence>
<dbReference type="Gene3D" id="3.30.70.1280">
    <property type="entry name" value="SP0830-like domains"/>
    <property type="match status" value="1"/>
</dbReference>
<dbReference type="Pfam" id="PF08002">
    <property type="entry name" value="DUF1697"/>
    <property type="match status" value="1"/>
</dbReference>
<dbReference type="PANTHER" id="PTHR36439">
    <property type="entry name" value="BLL4334 PROTEIN"/>
    <property type="match status" value="1"/>
</dbReference>
<dbReference type="InterPro" id="IPR012545">
    <property type="entry name" value="DUF1697"/>
</dbReference>
<proteinExistence type="predicted"/>
<sequence>MTSHVALIRGINVGGRNAVPMAKLRDLLDARGAPSRTYIQSGNVLLDAPHLDEAGVADLVAGVLLEDFDVDTVVVAVTAATMRAAVDEAPAGFGTEPDTYHSDVAFLRPGVDARQALGEFSMREGVDAGWAGEGVVYFRRLSAQRTRSRMSSIATKPVYKDMTIRNWATTTRLVAMLDEA</sequence>
<comment type="caution">
    <text evidence="1">The sequence shown here is derived from an EMBL/GenBank/DDBJ whole genome shotgun (WGS) entry which is preliminary data.</text>
</comment>
<dbReference type="Gene3D" id="3.30.70.1260">
    <property type="entry name" value="bacterial protein sp0830 like"/>
    <property type="match status" value="1"/>
</dbReference>
<dbReference type="SUPFAM" id="SSF160379">
    <property type="entry name" value="SP0830-like"/>
    <property type="match status" value="1"/>
</dbReference>
<accession>A0ABT8GE70</accession>
<dbReference type="PANTHER" id="PTHR36439:SF1">
    <property type="entry name" value="DUF1697 DOMAIN-CONTAINING PROTEIN"/>
    <property type="match status" value="1"/>
</dbReference>
<evidence type="ECO:0000313" key="2">
    <source>
        <dbReference type="Proteomes" id="UP001172728"/>
    </source>
</evidence>
<dbReference type="Proteomes" id="UP001172728">
    <property type="component" value="Unassembled WGS sequence"/>
</dbReference>
<protein>
    <submittedName>
        <fullName evidence="1">DUF1697 domain-containing protein</fullName>
    </submittedName>
</protein>
<organism evidence="1 2">
    <name type="scientific">Demequina litoralis</name>
    <dbReference type="NCBI Taxonomy" id="3051660"/>
    <lineage>
        <taxon>Bacteria</taxon>
        <taxon>Bacillati</taxon>
        <taxon>Actinomycetota</taxon>
        <taxon>Actinomycetes</taxon>
        <taxon>Micrococcales</taxon>
        <taxon>Demequinaceae</taxon>
        <taxon>Demequina</taxon>
    </lineage>
</organism>
<keyword evidence="2" id="KW-1185">Reference proteome</keyword>
<gene>
    <name evidence="1" type="ORF">QQX09_14030</name>
</gene>